<dbReference type="InterPro" id="IPR000571">
    <property type="entry name" value="Znf_CCCH"/>
</dbReference>
<evidence type="ECO:0000256" key="1">
    <source>
        <dbReference type="PROSITE-ProRule" id="PRU00723"/>
    </source>
</evidence>
<feature type="region of interest" description="Disordered" evidence="2">
    <location>
        <begin position="827"/>
        <end position="850"/>
    </location>
</feature>
<organism evidence="4 5">
    <name type="scientific">Cyclostephanos tholiformis</name>
    <dbReference type="NCBI Taxonomy" id="382380"/>
    <lineage>
        <taxon>Eukaryota</taxon>
        <taxon>Sar</taxon>
        <taxon>Stramenopiles</taxon>
        <taxon>Ochrophyta</taxon>
        <taxon>Bacillariophyta</taxon>
        <taxon>Coscinodiscophyceae</taxon>
        <taxon>Thalassiosirophycidae</taxon>
        <taxon>Stephanodiscales</taxon>
        <taxon>Stephanodiscaceae</taxon>
        <taxon>Cyclostephanos</taxon>
    </lineage>
</organism>
<evidence type="ECO:0000259" key="3">
    <source>
        <dbReference type="PROSITE" id="PS50103"/>
    </source>
</evidence>
<sequence>MRAGISANNPEGEFGSPHMSIPMNGDVAKIIPLTTATTSGRDVDVVADGGDGGASTAECRDNIVNSSTGNARSGVVVTEDKTRHHSSSLTVMHQMGTPEVGSTTQLIGGTDDIFRRNHTTPTWSNVVSTSKSRSFSSETLLTSNMADAHPLTTLDGANTRSRSFSFESPSHHYMSKSLSFSDTATTTNQRNNCPGILQRPSHPDHSPCEDSSYHNSPTMYPSTPYFEYKPRGDSMGSREDSMTERTSPMSSPSLSPRASPAMHSRRHIIGDDPPLMWQLSDANNDCHHPEPATPRHRIFYQRMQQSIPEENNDPDVVDRHRDIDADFRPGRTRSGLISPPNQNSPGVYRLHPSMYPRRVGANPSAQMPPHHRSSTEILKTLLRKKACLYEPDTSLAVSLVTWLVGRRIALDQGYFTRQQLQAGVHSCVTGKIDEGRVTRTKVNRCMQVILNSCFHYIIPLPDGREECGGAFRSVFSREAADEEDLLELLPPPWNGLNLQSTNDDYGGTFHHDEDGDHHHSYARIHQGKDSSAASQADESLDSQKRSVLLCFNENIRCAADVFRCHNEFIRDIAHMGNLNLSPEEWRSFFSGTKVNTRRGAMSENFHTRYFHLADVHDRMDQQGLAKLRTSWCAKRYEHDHSFCAFAHADINRGWLRRDPFVDNYAPQMCPCIKPLQGAEDCYVNMCPHGVKCIFAHSREEILYHPECYKRHPCRHAPGSCQLGDICPNTHSEASTQAHGYNRQGKRHYQDVAPFTRFANSGSKRRGAATTENSVGLGKFPDASPMLYIEPAPLSEFEKTLSLPGLQALFRDHSYYLFHSTLDERSPREYGPFGYKTDGHEQKNQLHRAGN</sequence>
<keyword evidence="1" id="KW-0863">Zinc-finger</keyword>
<feature type="compositionally biased region" description="Basic and acidic residues" evidence="2">
    <location>
        <begin position="201"/>
        <end position="212"/>
    </location>
</feature>
<protein>
    <recommendedName>
        <fullName evidence="3">C3H1-type domain-containing protein</fullName>
    </recommendedName>
</protein>
<dbReference type="PROSITE" id="PS50103">
    <property type="entry name" value="ZF_C3H1"/>
    <property type="match status" value="1"/>
</dbReference>
<comment type="caution">
    <text evidence="4">The sequence shown here is derived from an EMBL/GenBank/DDBJ whole genome shotgun (WGS) entry which is preliminary data.</text>
</comment>
<feature type="compositionally biased region" description="Low complexity" evidence="2">
    <location>
        <begin position="247"/>
        <end position="260"/>
    </location>
</feature>
<evidence type="ECO:0000313" key="4">
    <source>
        <dbReference type="EMBL" id="KAL3809096.1"/>
    </source>
</evidence>
<dbReference type="EMBL" id="JALLPB020000440">
    <property type="protein sequence ID" value="KAL3809096.1"/>
    <property type="molecule type" value="Genomic_DNA"/>
</dbReference>
<feature type="compositionally biased region" description="Basic and acidic residues" evidence="2">
    <location>
        <begin position="228"/>
        <end position="243"/>
    </location>
</feature>
<dbReference type="Proteomes" id="UP001530377">
    <property type="component" value="Unassembled WGS sequence"/>
</dbReference>
<proteinExistence type="predicted"/>
<evidence type="ECO:0000313" key="5">
    <source>
        <dbReference type="Proteomes" id="UP001530377"/>
    </source>
</evidence>
<reference evidence="4 5" key="1">
    <citation type="submission" date="2024-10" db="EMBL/GenBank/DDBJ databases">
        <title>Updated reference genomes for cyclostephanoid diatoms.</title>
        <authorList>
            <person name="Roberts W.R."/>
            <person name="Alverson A.J."/>
        </authorList>
    </citation>
    <scope>NUCLEOTIDE SEQUENCE [LARGE SCALE GENOMIC DNA]</scope>
    <source>
        <strain evidence="4 5">AJA228-03</strain>
    </source>
</reference>
<gene>
    <name evidence="4" type="ORF">ACHAXA_010617</name>
</gene>
<keyword evidence="1" id="KW-0479">Metal-binding</keyword>
<feature type="domain" description="C3H1-type" evidence="3">
    <location>
        <begin position="708"/>
        <end position="733"/>
    </location>
</feature>
<feature type="zinc finger region" description="C3H1-type" evidence="1">
    <location>
        <begin position="708"/>
        <end position="733"/>
    </location>
</feature>
<accession>A0ABD3RFF6</accession>
<keyword evidence="1" id="KW-0862">Zinc</keyword>
<feature type="region of interest" description="Disordered" evidence="2">
    <location>
        <begin position="327"/>
        <end position="347"/>
    </location>
</feature>
<feature type="region of interest" description="Disordered" evidence="2">
    <location>
        <begin position="1"/>
        <end position="20"/>
    </location>
</feature>
<keyword evidence="5" id="KW-1185">Reference proteome</keyword>
<feature type="region of interest" description="Disordered" evidence="2">
    <location>
        <begin position="184"/>
        <end position="260"/>
    </location>
</feature>
<dbReference type="AlphaFoldDB" id="A0ABD3RFF6"/>
<name>A0ABD3RFF6_9STRA</name>
<evidence type="ECO:0000256" key="2">
    <source>
        <dbReference type="SAM" id="MobiDB-lite"/>
    </source>
</evidence>
<dbReference type="GO" id="GO:0008270">
    <property type="term" value="F:zinc ion binding"/>
    <property type="evidence" value="ECO:0007669"/>
    <property type="project" value="UniProtKB-KW"/>
</dbReference>